<evidence type="ECO:0000313" key="4">
    <source>
        <dbReference type="EMBL" id="MCI13371.1"/>
    </source>
</evidence>
<evidence type="ECO:0000256" key="1">
    <source>
        <dbReference type="ARBA" id="ARBA00007626"/>
    </source>
</evidence>
<dbReference type="Pfam" id="PF01535">
    <property type="entry name" value="PPR"/>
    <property type="match status" value="1"/>
</dbReference>
<comment type="similarity">
    <text evidence="1">Belongs to the PPR family. P subfamily.</text>
</comment>
<dbReference type="Proteomes" id="UP000265520">
    <property type="component" value="Unassembled WGS sequence"/>
</dbReference>
<dbReference type="PROSITE" id="PS51375">
    <property type="entry name" value="PPR"/>
    <property type="match status" value="1"/>
</dbReference>
<dbReference type="PANTHER" id="PTHR47941">
    <property type="entry name" value="PENTATRICOPEPTIDE REPEAT-CONTAINING PROTEIN 3, MITOCHONDRIAL"/>
    <property type="match status" value="1"/>
</dbReference>
<protein>
    <submittedName>
        <fullName evidence="4">Pentatricopeptide repeat-containing protein</fullName>
    </submittedName>
</protein>
<accession>A0A392PMP5</accession>
<dbReference type="InterPro" id="IPR011990">
    <property type="entry name" value="TPR-like_helical_dom_sf"/>
</dbReference>
<dbReference type="AlphaFoldDB" id="A0A392PMP5"/>
<dbReference type="NCBIfam" id="TIGR00756">
    <property type="entry name" value="PPR"/>
    <property type="match status" value="2"/>
</dbReference>
<name>A0A392PMP5_9FABA</name>
<comment type="caution">
    <text evidence="4">The sequence shown here is derived from an EMBL/GenBank/DDBJ whole genome shotgun (WGS) entry which is preliminary data.</text>
</comment>
<dbReference type="Pfam" id="PF13041">
    <property type="entry name" value="PPR_2"/>
    <property type="match status" value="1"/>
</dbReference>
<keyword evidence="5" id="KW-1185">Reference proteome</keyword>
<dbReference type="EMBL" id="LXQA010088008">
    <property type="protein sequence ID" value="MCI13371.1"/>
    <property type="molecule type" value="Genomic_DNA"/>
</dbReference>
<feature type="non-terminal residue" evidence="4">
    <location>
        <position position="1"/>
    </location>
</feature>
<reference evidence="4 5" key="1">
    <citation type="journal article" date="2018" name="Front. Plant Sci.">
        <title>Red Clover (Trifolium pratense) and Zigzag Clover (T. medium) - A Picture of Genomic Similarities and Differences.</title>
        <authorList>
            <person name="Dluhosova J."/>
            <person name="Istvanek J."/>
            <person name="Nedelnik J."/>
            <person name="Repkova J."/>
        </authorList>
    </citation>
    <scope>NUCLEOTIDE SEQUENCE [LARGE SCALE GENOMIC DNA]</scope>
    <source>
        <strain evidence="5">cv. 10/8</strain>
        <tissue evidence="4">Leaf</tissue>
    </source>
</reference>
<evidence type="ECO:0000256" key="2">
    <source>
        <dbReference type="ARBA" id="ARBA00022737"/>
    </source>
</evidence>
<proteinExistence type="inferred from homology"/>
<keyword evidence="2" id="KW-0677">Repeat</keyword>
<organism evidence="4 5">
    <name type="scientific">Trifolium medium</name>
    <dbReference type="NCBI Taxonomy" id="97028"/>
    <lineage>
        <taxon>Eukaryota</taxon>
        <taxon>Viridiplantae</taxon>
        <taxon>Streptophyta</taxon>
        <taxon>Embryophyta</taxon>
        <taxon>Tracheophyta</taxon>
        <taxon>Spermatophyta</taxon>
        <taxon>Magnoliopsida</taxon>
        <taxon>eudicotyledons</taxon>
        <taxon>Gunneridae</taxon>
        <taxon>Pentapetalae</taxon>
        <taxon>rosids</taxon>
        <taxon>fabids</taxon>
        <taxon>Fabales</taxon>
        <taxon>Fabaceae</taxon>
        <taxon>Papilionoideae</taxon>
        <taxon>50 kb inversion clade</taxon>
        <taxon>NPAAA clade</taxon>
        <taxon>Hologalegina</taxon>
        <taxon>IRL clade</taxon>
        <taxon>Trifolieae</taxon>
        <taxon>Trifolium</taxon>
    </lineage>
</organism>
<evidence type="ECO:0000256" key="3">
    <source>
        <dbReference type="PROSITE-ProRule" id="PRU00708"/>
    </source>
</evidence>
<evidence type="ECO:0000313" key="5">
    <source>
        <dbReference type="Proteomes" id="UP000265520"/>
    </source>
</evidence>
<feature type="repeat" description="PPR" evidence="3">
    <location>
        <begin position="25"/>
        <end position="59"/>
    </location>
</feature>
<dbReference type="InterPro" id="IPR002885">
    <property type="entry name" value="PPR_rpt"/>
</dbReference>
<dbReference type="Gene3D" id="1.25.40.10">
    <property type="entry name" value="Tetratricopeptide repeat domain"/>
    <property type="match status" value="1"/>
</dbReference>
<sequence length="102" mass="11197">FVKAGDMVSALGMHKKMLLHGCCPDVVTFTSLIDGYCRVGHVDYGFDLWNEMKTRNVSASLYTVSILISALCNSLYLQSGNVDEANATENQWLLDIASTVFA</sequence>